<accession>A0A165DSE9</accession>
<evidence type="ECO:0000256" key="1">
    <source>
        <dbReference type="SAM" id="MobiDB-lite"/>
    </source>
</evidence>
<reference evidence="2 3" key="1">
    <citation type="journal article" date="2016" name="Mol. Biol. Evol.">
        <title>Comparative Genomics of Early-Diverging Mushroom-Forming Fungi Provides Insights into the Origins of Lignocellulose Decay Capabilities.</title>
        <authorList>
            <person name="Nagy L.G."/>
            <person name="Riley R."/>
            <person name="Tritt A."/>
            <person name="Adam C."/>
            <person name="Daum C."/>
            <person name="Floudas D."/>
            <person name="Sun H."/>
            <person name="Yadav J.S."/>
            <person name="Pangilinan J."/>
            <person name="Larsson K.H."/>
            <person name="Matsuura K."/>
            <person name="Barry K."/>
            <person name="Labutti K."/>
            <person name="Kuo R."/>
            <person name="Ohm R.A."/>
            <person name="Bhattacharya S.S."/>
            <person name="Shirouzu T."/>
            <person name="Yoshinaga Y."/>
            <person name="Martin F.M."/>
            <person name="Grigoriev I.V."/>
            <person name="Hibbett D.S."/>
        </authorList>
    </citation>
    <scope>NUCLEOTIDE SEQUENCE [LARGE SCALE GENOMIC DNA]</scope>
    <source>
        <strain evidence="2 3">HHB12029</strain>
    </source>
</reference>
<evidence type="ECO:0000313" key="2">
    <source>
        <dbReference type="EMBL" id="KZV85253.1"/>
    </source>
</evidence>
<sequence>MRPRTFSLAPGQELVDKYVVLYREVKAAIRQSTYKPSHGQLLWLRRTDRLVDRLVNALNQLTQDQDIAGLSREAFATCQLHEAKLRKLVGSMEEARNVVVTYEKRSDPPPTPTSPDEAQNSGVV</sequence>
<dbReference type="Proteomes" id="UP000077266">
    <property type="component" value="Unassembled WGS sequence"/>
</dbReference>
<proteinExistence type="predicted"/>
<dbReference type="AlphaFoldDB" id="A0A165DSE9"/>
<feature type="region of interest" description="Disordered" evidence="1">
    <location>
        <begin position="101"/>
        <end position="124"/>
    </location>
</feature>
<name>A0A165DSE9_EXIGL</name>
<evidence type="ECO:0000313" key="3">
    <source>
        <dbReference type="Proteomes" id="UP000077266"/>
    </source>
</evidence>
<organism evidence="2 3">
    <name type="scientific">Exidia glandulosa HHB12029</name>
    <dbReference type="NCBI Taxonomy" id="1314781"/>
    <lineage>
        <taxon>Eukaryota</taxon>
        <taxon>Fungi</taxon>
        <taxon>Dikarya</taxon>
        <taxon>Basidiomycota</taxon>
        <taxon>Agaricomycotina</taxon>
        <taxon>Agaricomycetes</taxon>
        <taxon>Auriculariales</taxon>
        <taxon>Exidiaceae</taxon>
        <taxon>Exidia</taxon>
    </lineage>
</organism>
<gene>
    <name evidence="2" type="ORF">EXIGLDRAFT_775746</name>
</gene>
<dbReference type="InParanoid" id="A0A165DSE9"/>
<keyword evidence="3" id="KW-1185">Reference proteome</keyword>
<protein>
    <submittedName>
        <fullName evidence="2">Uncharacterized protein</fullName>
    </submittedName>
</protein>
<dbReference type="EMBL" id="KV426194">
    <property type="protein sequence ID" value="KZV85253.1"/>
    <property type="molecule type" value="Genomic_DNA"/>
</dbReference>